<dbReference type="AlphaFoldDB" id="A0A2W7RD21"/>
<organism evidence="2 3">
    <name type="scientific">Cereibacter changlensis</name>
    <dbReference type="NCBI Taxonomy" id="402884"/>
    <lineage>
        <taxon>Bacteria</taxon>
        <taxon>Pseudomonadati</taxon>
        <taxon>Pseudomonadota</taxon>
        <taxon>Alphaproteobacteria</taxon>
        <taxon>Rhodobacterales</taxon>
        <taxon>Paracoccaceae</taxon>
        <taxon>Cereibacter</taxon>
    </lineage>
</organism>
<evidence type="ECO:0000259" key="1">
    <source>
        <dbReference type="Pfam" id="PF06568"/>
    </source>
</evidence>
<sequence length="74" mass="8113">MKTMAYANSLPLRPFSLFEAIRAAFAIDPQVARRNSAYRQVCNELNALSDRDLADIGICRGQIEDIAAEAAARA</sequence>
<dbReference type="Proteomes" id="UP000249538">
    <property type="component" value="Unassembled WGS sequence"/>
</dbReference>
<evidence type="ECO:0000313" key="2">
    <source>
        <dbReference type="EMBL" id="PZX58818.1"/>
    </source>
</evidence>
<protein>
    <submittedName>
        <fullName evidence="2">Uncharacterized protein DUF1127</fullName>
    </submittedName>
</protein>
<reference evidence="2 3" key="1">
    <citation type="submission" date="2018-06" db="EMBL/GenBank/DDBJ databases">
        <title>Genomic Encyclopedia of Archaeal and Bacterial Type Strains, Phase II (KMG-II): from individual species to whole genera.</title>
        <authorList>
            <person name="Goeker M."/>
        </authorList>
    </citation>
    <scope>NUCLEOTIDE SEQUENCE [LARGE SCALE GENOMIC DNA]</scope>
    <source>
        <strain evidence="2 3">DSM 18774</strain>
    </source>
</reference>
<name>A0A2W7RD21_9RHOB</name>
<evidence type="ECO:0000313" key="3">
    <source>
        <dbReference type="Proteomes" id="UP000249538"/>
    </source>
</evidence>
<dbReference type="EMBL" id="QKZS01000001">
    <property type="protein sequence ID" value="PZX58818.1"/>
    <property type="molecule type" value="Genomic_DNA"/>
</dbReference>
<dbReference type="InterPro" id="IPR009506">
    <property type="entry name" value="YjiS-like"/>
</dbReference>
<comment type="caution">
    <text evidence="2">The sequence shown here is derived from an EMBL/GenBank/DDBJ whole genome shotgun (WGS) entry which is preliminary data.</text>
</comment>
<proteinExistence type="predicted"/>
<dbReference type="Pfam" id="PF06568">
    <property type="entry name" value="YjiS-like"/>
    <property type="match status" value="1"/>
</dbReference>
<gene>
    <name evidence="2" type="ORF">LX76_00323</name>
</gene>
<accession>A0A2W7RD21</accession>
<feature type="domain" description="YjiS-like" evidence="1">
    <location>
        <begin position="32"/>
        <end position="64"/>
    </location>
</feature>